<gene>
    <name evidence="2" type="ORF">NBG4_250005</name>
</gene>
<accession>A0A2U3QGE5</accession>
<feature type="domain" description="Transglutaminase-like" evidence="1">
    <location>
        <begin position="52"/>
        <end position="158"/>
    </location>
</feature>
<reference evidence="3" key="1">
    <citation type="submission" date="2018-03" db="EMBL/GenBank/DDBJ databases">
        <authorList>
            <person name="Zecchin S."/>
        </authorList>
    </citation>
    <scope>NUCLEOTIDE SEQUENCE [LARGE SCALE GENOMIC DNA]</scope>
</reference>
<name>A0A2U3QGE5_9BACT</name>
<dbReference type="EMBL" id="OUUY01000070">
    <property type="protein sequence ID" value="SPQ00473.1"/>
    <property type="molecule type" value="Genomic_DNA"/>
</dbReference>
<evidence type="ECO:0000259" key="1">
    <source>
        <dbReference type="Pfam" id="PF01841"/>
    </source>
</evidence>
<dbReference type="Pfam" id="PF01841">
    <property type="entry name" value="Transglut_core"/>
    <property type="match status" value="1"/>
</dbReference>
<keyword evidence="3" id="KW-1185">Reference proteome</keyword>
<organism evidence="2 3">
    <name type="scientific">Candidatus Sulfobium mesophilum</name>
    <dbReference type="NCBI Taxonomy" id="2016548"/>
    <lineage>
        <taxon>Bacteria</taxon>
        <taxon>Pseudomonadati</taxon>
        <taxon>Nitrospirota</taxon>
        <taxon>Nitrospiria</taxon>
        <taxon>Nitrospirales</taxon>
        <taxon>Nitrospiraceae</taxon>
        <taxon>Candidatus Sulfobium</taxon>
    </lineage>
</organism>
<dbReference type="InterPro" id="IPR038765">
    <property type="entry name" value="Papain-like_cys_pep_sf"/>
</dbReference>
<dbReference type="SUPFAM" id="SSF54001">
    <property type="entry name" value="Cysteine proteinases"/>
    <property type="match status" value="1"/>
</dbReference>
<dbReference type="Proteomes" id="UP000245125">
    <property type="component" value="Unassembled WGS sequence"/>
</dbReference>
<protein>
    <recommendedName>
        <fullName evidence="1">Transglutaminase-like domain-containing protein</fullName>
    </recommendedName>
</protein>
<evidence type="ECO:0000313" key="2">
    <source>
        <dbReference type="EMBL" id="SPQ00473.1"/>
    </source>
</evidence>
<dbReference type="AlphaFoldDB" id="A0A2U3QGE5"/>
<dbReference type="OrthoDB" id="1493485at2"/>
<proteinExistence type="predicted"/>
<sequence>MKKMIGIFLIIVCLLTVAYVAYSRVDNSITAEDRVFIDKILEEGGVKPLSRQQSYSDEEEYIKAVQRAVQSLAGKGECSPPGSTREPKDLYIRRRGESYDRSRVIEKMLRSAGFKTRHIMLFSTSEAGSRLKALMIPGFMSHSITEVLTRRGWLVVDPDESWISVDRSREPMPLKAVQSNVDKRLILWGETESAEIPFWYRQHFAYVYGLYSRHGKFYPPYNFVPDINWPEFLYNLFPNS</sequence>
<dbReference type="InterPro" id="IPR002931">
    <property type="entry name" value="Transglutaminase-like"/>
</dbReference>
<evidence type="ECO:0000313" key="3">
    <source>
        <dbReference type="Proteomes" id="UP000245125"/>
    </source>
</evidence>